<evidence type="ECO:0000313" key="2">
    <source>
        <dbReference type="EMBL" id="SHF62157.1"/>
    </source>
</evidence>
<reference evidence="2 3" key="1">
    <citation type="submission" date="2016-11" db="EMBL/GenBank/DDBJ databases">
        <authorList>
            <person name="Jaros S."/>
            <person name="Januszkiewicz K."/>
            <person name="Wedrychowicz H."/>
        </authorList>
    </citation>
    <scope>NUCLEOTIDE SEQUENCE [LARGE SCALE GENOMIC DNA]</scope>
    <source>
        <strain evidence="2 3">DSM 25660</strain>
    </source>
</reference>
<evidence type="ECO:0000256" key="1">
    <source>
        <dbReference type="SAM" id="Phobius"/>
    </source>
</evidence>
<evidence type="ECO:0000313" key="3">
    <source>
        <dbReference type="Proteomes" id="UP000184147"/>
    </source>
</evidence>
<proteinExistence type="predicted"/>
<keyword evidence="1" id="KW-1133">Transmembrane helix</keyword>
<organism evidence="2 3">
    <name type="scientific">Flavobacterium fontis</name>
    <dbReference type="NCBI Taxonomy" id="1124188"/>
    <lineage>
        <taxon>Bacteria</taxon>
        <taxon>Pseudomonadati</taxon>
        <taxon>Bacteroidota</taxon>
        <taxon>Flavobacteriia</taxon>
        <taxon>Flavobacteriales</taxon>
        <taxon>Flavobacteriaceae</taxon>
        <taxon>Flavobacterium</taxon>
    </lineage>
</organism>
<dbReference type="Proteomes" id="UP000184147">
    <property type="component" value="Unassembled WGS sequence"/>
</dbReference>
<sequence length="210" mass="23932">MITSLKNTALGLVLSYLGSLPMGYLNLVGYQVYQKSGWESMAQYLFGVVVVELGIIYVTFRFAQKLITYRKLHRALEALSAVFMVVLAVVFFTQPQTLTAVDFQQHATPLLLGILLSGVNIIQLPFWTGWNLWLLQKEYLVRKRVVFYIVGAGIGTFLGMLTLILALDFFASQFLTFSRYLFTLILPLFFFAMGSYQGIAYWRKYHSTTV</sequence>
<feature type="transmembrane region" description="Helical" evidence="1">
    <location>
        <begin position="44"/>
        <end position="63"/>
    </location>
</feature>
<dbReference type="AlphaFoldDB" id="A0A1M5D5L8"/>
<feature type="transmembrane region" description="Helical" evidence="1">
    <location>
        <begin position="112"/>
        <end position="133"/>
    </location>
</feature>
<gene>
    <name evidence="2" type="ORF">SAMN05444377_1141</name>
</gene>
<evidence type="ECO:0008006" key="4">
    <source>
        <dbReference type="Google" id="ProtNLM"/>
    </source>
</evidence>
<feature type="transmembrane region" description="Helical" evidence="1">
    <location>
        <begin position="177"/>
        <end position="196"/>
    </location>
</feature>
<feature type="transmembrane region" description="Helical" evidence="1">
    <location>
        <begin position="145"/>
        <end position="171"/>
    </location>
</feature>
<feature type="transmembrane region" description="Helical" evidence="1">
    <location>
        <begin position="75"/>
        <end position="92"/>
    </location>
</feature>
<feature type="transmembrane region" description="Helical" evidence="1">
    <location>
        <begin position="12"/>
        <end position="32"/>
    </location>
</feature>
<keyword evidence="1" id="KW-0812">Transmembrane</keyword>
<keyword evidence="1" id="KW-0472">Membrane</keyword>
<name>A0A1M5D5L8_9FLAO</name>
<dbReference type="RefSeq" id="WP_073364313.1">
    <property type="nucleotide sequence ID" value="NZ_FQVQ01000014.1"/>
</dbReference>
<keyword evidence="3" id="KW-1185">Reference proteome</keyword>
<dbReference type="OrthoDB" id="9342487at2"/>
<dbReference type="STRING" id="1124188.SAMN05444377_1141"/>
<protein>
    <recommendedName>
        <fullName evidence="4">LysE type translocator</fullName>
    </recommendedName>
</protein>
<dbReference type="EMBL" id="FQVQ01000014">
    <property type="protein sequence ID" value="SHF62157.1"/>
    <property type="molecule type" value="Genomic_DNA"/>
</dbReference>
<accession>A0A1M5D5L8</accession>